<organism evidence="3 4">
    <name type="scientific">Heliocybe sulcata</name>
    <dbReference type="NCBI Taxonomy" id="5364"/>
    <lineage>
        <taxon>Eukaryota</taxon>
        <taxon>Fungi</taxon>
        <taxon>Dikarya</taxon>
        <taxon>Basidiomycota</taxon>
        <taxon>Agaricomycotina</taxon>
        <taxon>Agaricomycetes</taxon>
        <taxon>Gloeophyllales</taxon>
        <taxon>Gloeophyllaceae</taxon>
        <taxon>Heliocybe</taxon>
    </lineage>
</organism>
<dbReference type="GO" id="GO:0032182">
    <property type="term" value="F:ubiquitin-like protein binding"/>
    <property type="evidence" value="ECO:0007669"/>
    <property type="project" value="TreeGrafter"/>
</dbReference>
<dbReference type="Pfam" id="PF03556">
    <property type="entry name" value="Cullin_binding"/>
    <property type="match status" value="1"/>
</dbReference>
<dbReference type="GO" id="GO:0045116">
    <property type="term" value="P:protein neddylation"/>
    <property type="evidence" value="ECO:0007669"/>
    <property type="project" value="TreeGrafter"/>
</dbReference>
<evidence type="ECO:0000259" key="2">
    <source>
        <dbReference type="PROSITE" id="PS51229"/>
    </source>
</evidence>
<proteinExistence type="predicted"/>
<comment type="function">
    <text evidence="1">Neddylation of cullins play an essential role in the regulation of SCF-type complexes activity.</text>
</comment>
<dbReference type="Gene3D" id="1.10.238.200">
    <property type="entry name" value="Cullin, PONY binding domain"/>
    <property type="match status" value="1"/>
</dbReference>
<name>A0A5C3MT19_9AGAM</name>
<sequence length="288" mass="32442">MKASLLRLRDKLGSDPHYFQQVYSHTFDFARPEGARVLSVETAQAFWGLLLPHGLQGGALAHIPSKDGDDDVDMGGSQEGWQEEHIQWWFDFLNEKAGKGVSKDTWMMFLDFVRTIDSKFVKYDEEARCDRGCEWRSTKAGDSLKIAPVREGEFIKENPESWLYDIPGCSPDAVCLVPAAKKLPSHRYTLSGLQGLVTTARYTHPGYQDGWRQQVQDGADLVHYNDPAKAFRVAIGSVGRCLYRLYEWAHGPQSAVLLAPKGTFWYDMGDMGKKGLRVHQTAGWILAL</sequence>
<dbReference type="GO" id="GO:0097602">
    <property type="term" value="F:cullin family protein binding"/>
    <property type="evidence" value="ECO:0007669"/>
    <property type="project" value="TreeGrafter"/>
</dbReference>
<accession>A0A5C3MT19</accession>
<reference evidence="3 4" key="1">
    <citation type="journal article" date="2019" name="Nat. Ecol. Evol.">
        <title>Megaphylogeny resolves global patterns of mushroom evolution.</title>
        <authorList>
            <person name="Varga T."/>
            <person name="Krizsan K."/>
            <person name="Foldi C."/>
            <person name="Dima B."/>
            <person name="Sanchez-Garcia M."/>
            <person name="Sanchez-Ramirez S."/>
            <person name="Szollosi G.J."/>
            <person name="Szarkandi J.G."/>
            <person name="Papp V."/>
            <person name="Albert L."/>
            <person name="Andreopoulos W."/>
            <person name="Angelini C."/>
            <person name="Antonin V."/>
            <person name="Barry K.W."/>
            <person name="Bougher N.L."/>
            <person name="Buchanan P."/>
            <person name="Buyck B."/>
            <person name="Bense V."/>
            <person name="Catcheside P."/>
            <person name="Chovatia M."/>
            <person name="Cooper J."/>
            <person name="Damon W."/>
            <person name="Desjardin D."/>
            <person name="Finy P."/>
            <person name="Geml J."/>
            <person name="Haridas S."/>
            <person name="Hughes K."/>
            <person name="Justo A."/>
            <person name="Karasinski D."/>
            <person name="Kautmanova I."/>
            <person name="Kiss B."/>
            <person name="Kocsube S."/>
            <person name="Kotiranta H."/>
            <person name="LaButti K.M."/>
            <person name="Lechner B.E."/>
            <person name="Liimatainen K."/>
            <person name="Lipzen A."/>
            <person name="Lukacs Z."/>
            <person name="Mihaltcheva S."/>
            <person name="Morgado L.N."/>
            <person name="Niskanen T."/>
            <person name="Noordeloos M.E."/>
            <person name="Ohm R.A."/>
            <person name="Ortiz-Santana B."/>
            <person name="Ovrebo C."/>
            <person name="Racz N."/>
            <person name="Riley R."/>
            <person name="Savchenko A."/>
            <person name="Shiryaev A."/>
            <person name="Soop K."/>
            <person name="Spirin V."/>
            <person name="Szebenyi C."/>
            <person name="Tomsovsky M."/>
            <person name="Tulloss R.E."/>
            <person name="Uehling J."/>
            <person name="Grigoriev I.V."/>
            <person name="Vagvolgyi C."/>
            <person name="Papp T."/>
            <person name="Martin F.M."/>
            <person name="Miettinen O."/>
            <person name="Hibbett D.S."/>
            <person name="Nagy L.G."/>
        </authorList>
    </citation>
    <scope>NUCLEOTIDE SEQUENCE [LARGE SCALE GENOMIC DNA]</scope>
    <source>
        <strain evidence="3 4">OMC1185</strain>
    </source>
</reference>
<keyword evidence="4" id="KW-1185">Reference proteome</keyword>
<dbReference type="PANTHER" id="PTHR12281">
    <property type="entry name" value="RP42 RELATED"/>
    <property type="match status" value="1"/>
</dbReference>
<dbReference type="OrthoDB" id="27198at2759"/>
<gene>
    <name evidence="3" type="ORF">OE88DRAFT_1727886</name>
</gene>
<dbReference type="STRING" id="5364.A0A5C3MT19"/>
<feature type="domain" description="DCUN1" evidence="2">
    <location>
        <begin position="1"/>
        <end position="141"/>
    </location>
</feature>
<evidence type="ECO:0000313" key="3">
    <source>
        <dbReference type="EMBL" id="TFK48210.1"/>
    </source>
</evidence>
<dbReference type="GO" id="GO:0000151">
    <property type="term" value="C:ubiquitin ligase complex"/>
    <property type="evidence" value="ECO:0007669"/>
    <property type="project" value="TreeGrafter"/>
</dbReference>
<dbReference type="InterPro" id="IPR014764">
    <property type="entry name" value="DCN-prot"/>
</dbReference>
<evidence type="ECO:0000256" key="1">
    <source>
        <dbReference type="RuleBase" id="RU410713"/>
    </source>
</evidence>
<dbReference type="EMBL" id="ML213520">
    <property type="protein sequence ID" value="TFK48210.1"/>
    <property type="molecule type" value="Genomic_DNA"/>
</dbReference>
<dbReference type="GO" id="GO:0031624">
    <property type="term" value="F:ubiquitin conjugating enzyme binding"/>
    <property type="evidence" value="ECO:0007669"/>
    <property type="project" value="TreeGrafter"/>
</dbReference>
<dbReference type="Proteomes" id="UP000305948">
    <property type="component" value="Unassembled WGS sequence"/>
</dbReference>
<dbReference type="InterPro" id="IPR005176">
    <property type="entry name" value="PONY_dom"/>
</dbReference>
<protein>
    <recommendedName>
        <fullName evidence="1">Defective in cullin neddylation protein</fullName>
    </recommendedName>
</protein>
<dbReference type="PANTHER" id="PTHR12281:SF31">
    <property type="entry name" value="DCN1-LIKE PROTEIN 3"/>
    <property type="match status" value="1"/>
</dbReference>
<dbReference type="PROSITE" id="PS51229">
    <property type="entry name" value="DCUN1"/>
    <property type="match status" value="1"/>
</dbReference>
<evidence type="ECO:0000313" key="4">
    <source>
        <dbReference type="Proteomes" id="UP000305948"/>
    </source>
</evidence>
<dbReference type="AlphaFoldDB" id="A0A5C3MT19"/>
<dbReference type="InterPro" id="IPR042460">
    <property type="entry name" value="DCN1-like_PONY"/>
</dbReference>